<evidence type="ECO:0000313" key="2">
    <source>
        <dbReference type="EMBL" id="CEN60578.1"/>
    </source>
</evidence>
<sequence length="336" mass="36478">MSSTFIPPIPPCMHDSTRTRVNKMRKYTVKLVGLWELGRRKVRKLFGSHRWFNGGRRESPCLRIPDGSAESIVAVTRRGSFSSVGTGSKIKLCVVNPDLPPESEGSLPPAPSSVGSGSRRLHEGTRRASQEGESSMRSTVPRKPVPIQQIRPGTANSLKSEDGHSLRRKPASSDLRHSDLQTVQARVQRVPERPSTHLASALASGSSHAPAEFEASSFSARVGSRPGTENPRNLSAEFWDRRAGPRIPSSPLAPLADSVKGAVPEGRQMVSRSRAQSQASPSRGPYMPAASTSARSYKSSNSSTDSLYNETQAQAEWELIEMGAHEVLTSLPVQRL</sequence>
<accession>A0A0U5CNQ9</accession>
<feature type="compositionally biased region" description="Low complexity" evidence="1">
    <location>
        <begin position="271"/>
        <end position="283"/>
    </location>
</feature>
<organism evidence="2 3">
    <name type="scientific">Aspergillus calidoustus</name>
    <dbReference type="NCBI Taxonomy" id="454130"/>
    <lineage>
        <taxon>Eukaryota</taxon>
        <taxon>Fungi</taxon>
        <taxon>Dikarya</taxon>
        <taxon>Ascomycota</taxon>
        <taxon>Pezizomycotina</taxon>
        <taxon>Eurotiomycetes</taxon>
        <taxon>Eurotiomycetidae</taxon>
        <taxon>Eurotiales</taxon>
        <taxon>Aspergillaceae</taxon>
        <taxon>Aspergillus</taxon>
        <taxon>Aspergillus subgen. Nidulantes</taxon>
    </lineage>
</organism>
<proteinExistence type="predicted"/>
<dbReference type="AlphaFoldDB" id="A0A0U5CNQ9"/>
<feature type="compositionally biased region" description="Polar residues" evidence="1">
    <location>
        <begin position="290"/>
        <end position="309"/>
    </location>
</feature>
<dbReference type="EMBL" id="CDMC01000002">
    <property type="protein sequence ID" value="CEN60578.1"/>
    <property type="molecule type" value="Genomic_DNA"/>
</dbReference>
<evidence type="ECO:0000313" key="3">
    <source>
        <dbReference type="Proteomes" id="UP000054771"/>
    </source>
</evidence>
<dbReference type="Proteomes" id="UP000054771">
    <property type="component" value="Unassembled WGS sequence"/>
</dbReference>
<feature type="region of interest" description="Disordered" evidence="1">
    <location>
        <begin position="263"/>
        <end position="309"/>
    </location>
</feature>
<protein>
    <submittedName>
        <fullName evidence="2">Uncharacterized protein</fullName>
    </submittedName>
</protein>
<reference evidence="3" key="1">
    <citation type="journal article" date="2016" name="Genome Announc.">
        <title>Draft genome sequences of fungus Aspergillus calidoustus.</title>
        <authorList>
            <person name="Horn F."/>
            <person name="Linde J."/>
            <person name="Mattern D.J."/>
            <person name="Walther G."/>
            <person name="Guthke R."/>
            <person name="Scherlach K."/>
            <person name="Martin K."/>
            <person name="Brakhage A.A."/>
            <person name="Petzke L."/>
            <person name="Valiante V."/>
        </authorList>
    </citation>
    <scope>NUCLEOTIDE SEQUENCE [LARGE SCALE GENOMIC DNA]</scope>
    <source>
        <strain evidence="3">SF006504</strain>
    </source>
</reference>
<feature type="region of interest" description="Disordered" evidence="1">
    <location>
        <begin position="100"/>
        <end position="179"/>
    </location>
</feature>
<evidence type="ECO:0000256" key="1">
    <source>
        <dbReference type="SAM" id="MobiDB-lite"/>
    </source>
</evidence>
<feature type="compositionally biased region" description="Basic and acidic residues" evidence="1">
    <location>
        <begin position="120"/>
        <end position="130"/>
    </location>
</feature>
<name>A0A0U5CNQ9_ASPCI</name>
<keyword evidence="3" id="KW-1185">Reference proteome</keyword>
<gene>
    <name evidence="2" type="ORF">ASPCAL03014</name>
</gene>